<keyword evidence="3" id="KW-1185">Reference proteome</keyword>
<dbReference type="RefSeq" id="WP_138088180.1">
    <property type="nucleotide sequence ID" value="NZ_VAUV01000018.1"/>
</dbReference>
<dbReference type="Proteomes" id="UP000306196">
    <property type="component" value="Unassembled WGS sequence"/>
</dbReference>
<comment type="caution">
    <text evidence="2">The sequence shown here is derived from an EMBL/GenBank/DDBJ whole genome shotgun (WGS) entry which is preliminary data.</text>
</comment>
<feature type="signal peptide" evidence="1">
    <location>
        <begin position="1"/>
        <end position="23"/>
    </location>
</feature>
<accession>A0A5R8K977</accession>
<dbReference type="AlphaFoldDB" id="A0A5R8K977"/>
<dbReference type="EMBL" id="VAUV01000018">
    <property type="protein sequence ID" value="TLD68863.1"/>
    <property type="molecule type" value="Genomic_DNA"/>
</dbReference>
<protein>
    <recommendedName>
        <fullName evidence="4">Organic solvent tolerance-like N-terminal domain-containing protein</fullName>
    </recommendedName>
</protein>
<evidence type="ECO:0008006" key="4">
    <source>
        <dbReference type="Google" id="ProtNLM"/>
    </source>
</evidence>
<keyword evidence="1" id="KW-0732">Signal</keyword>
<reference evidence="2 3" key="1">
    <citation type="submission" date="2019-05" db="EMBL/GenBank/DDBJ databases">
        <title>Verrucobacter flavum gen. nov., sp. nov. a new member of the family Verrucomicrobiaceae.</title>
        <authorList>
            <person name="Szuroczki S."/>
            <person name="Abbaszade G."/>
            <person name="Szabo A."/>
            <person name="Felfoldi T."/>
            <person name="Schumann P."/>
            <person name="Boka K."/>
            <person name="Keki Z."/>
            <person name="Toumi M."/>
            <person name="Toth E."/>
        </authorList>
    </citation>
    <scope>NUCLEOTIDE SEQUENCE [LARGE SCALE GENOMIC DNA]</scope>
    <source>
        <strain evidence="2 3">MG-N-17</strain>
    </source>
</reference>
<evidence type="ECO:0000256" key="1">
    <source>
        <dbReference type="SAM" id="SignalP"/>
    </source>
</evidence>
<evidence type="ECO:0000313" key="3">
    <source>
        <dbReference type="Proteomes" id="UP000306196"/>
    </source>
</evidence>
<sequence>MILPLIRSMAVTAFLVTTLPVIAVAQEASAQAEASLSVQGRPTVYNHVVALRGKSFNDPRIIVIATVKPLTAKQIEQVVKANAEETQTLEGNASYIKASFKPDGTLRYLVGDGGGAVFSKKNEADQTILKGKATITGDRVQGEVILSEPGDYAKEAKLIFDLAFLTEAPEAQ</sequence>
<name>A0A5R8K977_9BACT</name>
<feature type="chain" id="PRO_5024284239" description="Organic solvent tolerance-like N-terminal domain-containing protein" evidence="1">
    <location>
        <begin position="24"/>
        <end position="172"/>
    </location>
</feature>
<proteinExistence type="predicted"/>
<organism evidence="2 3">
    <name type="scientific">Phragmitibacter flavus</name>
    <dbReference type="NCBI Taxonomy" id="2576071"/>
    <lineage>
        <taxon>Bacteria</taxon>
        <taxon>Pseudomonadati</taxon>
        <taxon>Verrucomicrobiota</taxon>
        <taxon>Verrucomicrobiia</taxon>
        <taxon>Verrucomicrobiales</taxon>
        <taxon>Verrucomicrobiaceae</taxon>
        <taxon>Phragmitibacter</taxon>
    </lineage>
</organism>
<gene>
    <name evidence="2" type="ORF">FEM03_20530</name>
</gene>
<evidence type="ECO:0000313" key="2">
    <source>
        <dbReference type="EMBL" id="TLD68863.1"/>
    </source>
</evidence>